<reference evidence="1 2" key="1">
    <citation type="submission" date="2016-10" db="EMBL/GenBank/DDBJ databases">
        <title>Draft genome sequences of four alkaliphilic bacteria belonging to the Anaerobacillus genus.</title>
        <authorList>
            <person name="Bassil N.M."/>
            <person name="Lloyd J.R."/>
        </authorList>
    </citation>
    <scope>NUCLEOTIDE SEQUENCE [LARGE SCALE GENOMIC DNA]</scope>
    <source>
        <strain evidence="1 2">DSM 18345</strain>
    </source>
</reference>
<evidence type="ECO:0000313" key="2">
    <source>
        <dbReference type="Proteomes" id="UP000179524"/>
    </source>
</evidence>
<evidence type="ECO:0000313" key="1">
    <source>
        <dbReference type="EMBL" id="OIJ16386.1"/>
    </source>
</evidence>
<proteinExistence type="predicted"/>
<dbReference type="EMBL" id="MLQR01000008">
    <property type="protein sequence ID" value="OIJ16386.1"/>
    <property type="molecule type" value="Genomic_DNA"/>
</dbReference>
<dbReference type="RefSeq" id="WP_071308778.1">
    <property type="nucleotide sequence ID" value="NZ_MLQR01000008.1"/>
</dbReference>
<accession>A0A1S2LVL6</accession>
<sequence>MNDAVRSFYHFKVVAWAWEKQGENYSYDNEDGEIEIGPIFSLCVSMLVMDLRFTVPLFSVLISMLICDEEVRYGAILVDAEKLLTSITA</sequence>
<protein>
    <submittedName>
        <fullName evidence="1">Uncharacterized protein</fullName>
    </submittedName>
</protein>
<dbReference type="AlphaFoldDB" id="A0A1S2LVL6"/>
<gene>
    <name evidence="1" type="ORF">BKP37_06225</name>
</gene>
<comment type="caution">
    <text evidence="1">The sequence shown here is derived from an EMBL/GenBank/DDBJ whole genome shotgun (WGS) entry which is preliminary data.</text>
</comment>
<organism evidence="1 2">
    <name type="scientific">Anaerobacillus alkalilacustris</name>
    <dbReference type="NCBI Taxonomy" id="393763"/>
    <lineage>
        <taxon>Bacteria</taxon>
        <taxon>Bacillati</taxon>
        <taxon>Bacillota</taxon>
        <taxon>Bacilli</taxon>
        <taxon>Bacillales</taxon>
        <taxon>Bacillaceae</taxon>
        <taxon>Anaerobacillus</taxon>
    </lineage>
</organism>
<keyword evidence="2" id="KW-1185">Reference proteome</keyword>
<name>A0A1S2LVL6_9BACI</name>
<dbReference type="Proteomes" id="UP000179524">
    <property type="component" value="Unassembled WGS sequence"/>
</dbReference>